<evidence type="ECO:0000256" key="1">
    <source>
        <dbReference type="SAM" id="MobiDB-lite"/>
    </source>
</evidence>
<dbReference type="Proteomes" id="UP000301309">
    <property type="component" value="Unassembled WGS sequence"/>
</dbReference>
<dbReference type="AlphaFoldDB" id="A0A4D4LCL3"/>
<evidence type="ECO:0000313" key="3">
    <source>
        <dbReference type="Proteomes" id="UP000301309"/>
    </source>
</evidence>
<sequence length="99" mass="10262">MTGGRKRPYAPESLGACGGLFPSPPLPETGASAPDPGRPSGVSSISPSYRWEVPPDGLKSAPPAIEERGLGRSPSFGKGKRPPQLAQCPAGSPRRSRNQ</sequence>
<dbReference type="EMBL" id="BJHW01000001">
    <property type="protein sequence ID" value="GDY56790.1"/>
    <property type="molecule type" value="Genomic_DNA"/>
</dbReference>
<organism evidence="2 3">
    <name type="scientific">Streptomyces violaceusniger</name>
    <dbReference type="NCBI Taxonomy" id="68280"/>
    <lineage>
        <taxon>Bacteria</taxon>
        <taxon>Bacillati</taxon>
        <taxon>Actinomycetota</taxon>
        <taxon>Actinomycetes</taxon>
        <taxon>Kitasatosporales</taxon>
        <taxon>Streptomycetaceae</taxon>
        <taxon>Streptomyces</taxon>
        <taxon>Streptomyces violaceusniger group</taxon>
    </lineage>
</organism>
<accession>A0A4D4LCL3</accession>
<evidence type="ECO:0000313" key="2">
    <source>
        <dbReference type="EMBL" id="GDY56790.1"/>
    </source>
</evidence>
<protein>
    <submittedName>
        <fullName evidence="2">Uncharacterized protein</fullName>
    </submittedName>
</protein>
<comment type="caution">
    <text evidence="2">The sequence shown here is derived from an EMBL/GenBank/DDBJ whole genome shotgun (WGS) entry which is preliminary data.</text>
</comment>
<reference evidence="2 3" key="1">
    <citation type="journal article" date="2020" name="Int. J. Syst. Evol. Microbiol.">
        <title>Reclassification of Streptomyces castelarensis and Streptomyces sporoclivatus as later heterotypic synonyms of Streptomyces antimycoticus.</title>
        <authorList>
            <person name="Komaki H."/>
            <person name="Tamura T."/>
        </authorList>
    </citation>
    <scope>NUCLEOTIDE SEQUENCE [LARGE SCALE GENOMIC DNA]</scope>
    <source>
        <strain evidence="2 3">NBRC 13459</strain>
    </source>
</reference>
<keyword evidence="3" id="KW-1185">Reference proteome</keyword>
<gene>
    <name evidence="2" type="ORF">SVIO_074130</name>
</gene>
<proteinExistence type="predicted"/>
<feature type="region of interest" description="Disordered" evidence="1">
    <location>
        <begin position="1"/>
        <end position="99"/>
    </location>
</feature>
<name>A0A4D4LCL3_STRVO</name>